<dbReference type="VEuPathDB" id="CryptoDB:Cvel_5152"/>
<sequence length="207" mass="20705">MGKEESLCAHCKKRERKRNSKFCERCADDGEALSSVGNGLSWFSGGLYLASFACPPLAFLGAGVGVIGGGLSCVSGICERDPIKATLGVASGVASGVATGAAAVAKSYKASATAASAAASKGWIPMCLSSEKTMQAAKATSHFATAAQAEKVSKVAAGTVNILGGAGQANDAETKMEKAKAAGTALYGSYQVGTVAYSSCQVRKGTS</sequence>
<dbReference type="AlphaFoldDB" id="A0A0G4GSQ0"/>
<evidence type="ECO:0000313" key="1">
    <source>
        <dbReference type="EMBL" id="CEM33705.1"/>
    </source>
</evidence>
<dbReference type="EMBL" id="CDMZ01001513">
    <property type="protein sequence ID" value="CEM33705.1"/>
    <property type="molecule type" value="Genomic_DNA"/>
</dbReference>
<organism evidence="1">
    <name type="scientific">Chromera velia CCMP2878</name>
    <dbReference type="NCBI Taxonomy" id="1169474"/>
    <lineage>
        <taxon>Eukaryota</taxon>
        <taxon>Sar</taxon>
        <taxon>Alveolata</taxon>
        <taxon>Colpodellida</taxon>
        <taxon>Chromeraceae</taxon>
        <taxon>Chromera</taxon>
    </lineage>
</organism>
<accession>A0A0G4GSQ0</accession>
<name>A0A0G4GSQ0_9ALVE</name>
<proteinExistence type="predicted"/>
<gene>
    <name evidence="1" type="ORF">Cvel_5152</name>
</gene>
<protein>
    <submittedName>
        <fullName evidence="1">Uncharacterized protein</fullName>
    </submittedName>
</protein>
<reference evidence="1" key="1">
    <citation type="submission" date="2014-11" db="EMBL/GenBank/DDBJ databases">
        <authorList>
            <person name="Otto D Thomas"/>
            <person name="Naeem Raeece"/>
        </authorList>
    </citation>
    <scope>NUCLEOTIDE SEQUENCE</scope>
</reference>